<keyword evidence="5 8" id="KW-0863">Zinc-finger</keyword>
<reference evidence="10" key="1">
    <citation type="submission" date="2021-01" db="UniProtKB">
        <authorList>
            <consortium name="EnsemblPlants"/>
        </authorList>
    </citation>
    <scope>IDENTIFICATION</scope>
</reference>
<comment type="catalytic activity">
    <reaction evidence="1">
        <text>S-ubiquitinyl-[E2 ubiquitin-conjugating enzyme]-L-cysteine + [acceptor protein]-L-lysine = [E2 ubiquitin-conjugating enzyme]-L-cysteine + N(6)-ubiquitinyl-[acceptor protein]-L-lysine.</text>
        <dbReference type="EC" id="2.3.2.27"/>
    </reaction>
</comment>
<evidence type="ECO:0000256" key="7">
    <source>
        <dbReference type="ARBA" id="ARBA00022833"/>
    </source>
</evidence>
<keyword evidence="4" id="KW-0479">Metal-binding</keyword>
<dbReference type="OMA" id="MHTDQQY"/>
<evidence type="ECO:0000259" key="9">
    <source>
        <dbReference type="PROSITE" id="PS50089"/>
    </source>
</evidence>
<sequence length="575" mass="64034">MFWCNGTPIQSKDETMRIVQFWQLLFPYDIIMGHRQLHGIFWPDLSEHDQNFRYSNGVQRHLQFGSVVSESSRVAQPVENRLIDQGPMCPNWNHSTISNGYSNTHHNSGTQHHHPDAPPLHNPYLPLTVGGCLPAFPSNYVYPPSSNNDPSGFYGNGPSYEGLRVGGRGSLKRKNPAIPFVDERGNTSRYVSGGSSSSGHIYPNLMQEKPNFDSARHWEHHAVQTDSQVRDSRPIGVEGASRNVRRRYAFDVEPNFNGSGSYGQFPRPVIHPIGHSIPMESTHWMSSGVDSDWRRHHMPSVAPGVMPVGELNYSSQQSNLVLCGGTAANFSSEARGHRNYVHGSRNISGHQRSCDSLTRPAQVVHGYSQQWPQAYRNTYNASGVGPAHDNTNTRTENYSLDRDPRPFHREVFVPTDNNVRPSILHERCRFLPGDISGPDGPISEGFMVADQSAMQGFRNMFDQHSDMRLDVDNMSYEELLALGESIGNVCTGLSDDAVTKCLMEAVHGCSSDGVEEEEICAICLEAYKNMESVGSLRDCGHGYHSSCIKKWLSMKNSCPICKAPGLAAENFDDKE</sequence>
<dbReference type="GO" id="GO:0008270">
    <property type="term" value="F:zinc ion binding"/>
    <property type="evidence" value="ECO:0007669"/>
    <property type="project" value="UniProtKB-KW"/>
</dbReference>
<keyword evidence="7" id="KW-0862">Zinc</keyword>
<evidence type="ECO:0000256" key="4">
    <source>
        <dbReference type="ARBA" id="ARBA00022723"/>
    </source>
</evidence>
<dbReference type="EC" id="2.3.2.27" evidence="2"/>
<dbReference type="AlphaFoldDB" id="A0A7N0ZYH7"/>
<accession>A0A7N0ZYH7</accession>
<name>A0A7N0ZYH7_KALFE</name>
<dbReference type="SMART" id="SM00744">
    <property type="entry name" value="RINGv"/>
    <property type="match status" value="1"/>
</dbReference>
<evidence type="ECO:0000256" key="2">
    <source>
        <dbReference type="ARBA" id="ARBA00012483"/>
    </source>
</evidence>
<evidence type="ECO:0000256" key="3">
    <source>
        <dbReference type="ARBA" id="ARBA00022679"/>
    </source>
</evidence>
<evidence type="ECO:0000256" key="5">
    <source>
        <dbReference type="ARBA" id="ARBA00022771"/>
    </source>
</evidence>
<protein>
    <recommendedName>
        <fullName evidence="2">RING-type E3 ubiquitin transferase</fullName>
        <ecNumber evidence="2">2.3.2.27</ecNumber>
    </recommendedName>
</protein>
<evidence type="ECO:0000256" key="8">
    <source>
        <dbReference type="PROSITE-ProRule" id="PRU00175"/>
    </source>
</evidence>
<dbReference type="CDD" id="cd16469">
    <property type="entry name" value="RING-H2_RNF24-like"/>
    <property type="match status" value="1"/>
</dbReference>
<dbReference type="Pfam" id="PF13639">
    <property type="entry name" value="zf-RING_2"/>
    <property type="match status" value="1"/>
</dbReference>
<dbReference type="InterPro" id="IPR011016">
    <property type="entry name" value="Znf_RING-CH"/>
</dbReference>
<dbReference type="Proteomes" id="UP000594263">
    <property type="component" value="Unplaced"/>
</dbReference>
<keyword evidence="6" id="KW-0833">Ubl conjugation pathway</keyword>
<evidence type="ECO:0000313" key="11">
    <source>
        <dbReference type="Proteomes" id="UP000594263"/>
    </source>
</evidence>
<dbReference type="Gramene" id="Kaladp0054s0068.1.v1.1">
    <property type="protein sequence ID" value="Kaladp0054s0068.1.v1.1"/>
    <property type="gene ID" value="Kaladp0054s0068.v1.1"/>
</dbReference>
<dbReference type="InterPro" id="IPR013083">
    <property type="entry name" value="Znf_RING/FYVE/PHD"/>
</dbReference>
<dbReference type="Gene3D" id="3.30.40.10">
    <property type="entry name" value="Zinc/RING finger domain, C3HC4 (zinc finger)"/>
    <property type="match status" value="1"/>
</dbReference>
<dbReference type="PANTHER" id="PTHR22937">
    <property type="entry name" value="E3 UBIQUITIN-PROTEIN LIGASE RNF165"/>
    <property type="match status" value="1"/>
</dbReference>
<dbReference type="PROSITE" id="PS50089">
    <property type="entry name" value="ZF_RING_2"/>
    <property type="match status" value="1"/>
</dbReference>
<dbReference type="SMART" id="SM00184">
    <property type="entry name" value="RING"/>
    <property type="match status" value="1"/>
</dbReference>
<feature type="domain" description="RING-type" evidence="9">
    <location>
        <begin position="520"/>
        <end position="562"/>
    </location>
</feature>
<evidence type="ECO:0000256" key="1">
    <source>
        <dbReference type="ARBA" id="ARBA00000900"/>
    </source>
</evidence>
<dbReference type="GO" id="GO:0061630">
    <property type="term" value="F:ubiquitin protein ligase activity"/>
    <property type="evidence" value="ECO:0007669"/>
    <property type="project" value="UniProtKB-EC"/>
</dbReference>
<organism evidence="10 11">
    <name type="scientific">Kalanchoe fedtschenkoi</name>
    <name type="common">Lavender scallops</name>
    <name type="synonym">South American air plant</name>
    <dbReference type="NCBI Taxonomy" id="63787"/>
    <lineage>
        <taxon>Eukaryota</taxon>
        <taxon>Viridiplantae</taxon>
        <taxon>Streptophyta</taxon>
        <taxon>Embryophyta</taxon>
        <taxon>Tracheophyta</taxon>
        <taxon>Spermatophyta</taxon>
        <taxon>Magnoliopsida</taxon>
        <taxon>eudicotyledons</taxon>
        <taxon>Gunneridae</taxon>
        <taxon>Pentapetalae</taxon>
        <taxon>Saxifragales</taxon>
        <taxon>Crassulaceae</taxon>
        <taxon>Kalanchoe</taxon>
    </lineage>
</organism>
<dbReference type="InterPro" id="IPR045191">
    <property type="entry name" value="MBR1/2-like"/>
</dbReference>
<dbReference type="SUPFAM" id="SSF57850">
    <property type="entry name" value="RING/U-box"/>
    <property type="match status" value="1"/>
</dbReference>
<proteinExistence type="predicted"/>
<dbReference type="EnsemblPlants" id="Kaladp0054s0068.1.v1.1">
    <property type="protein sequence ID" value="Kaladp0054s0068.1.v1.1"/>
    <property type="gene ID" value="Kaladp0054s0068.v1.1"/>
</dbReference>
<keyword evidence="3" id="KW-0808">Transferase</keyword>
<keyword evidence="11" id="KW-1185">Reference proteome</keyword>
<evidence type="ECO:0000256" key="6">
    <source>
        <dbReference type="ARBA" id="ARBA00022786"/>
    </source>
</evidence>
<dbReference type="InterPro" id="IPR001841">
    <property type="entry name" value="Znf_RING"/>
</dbReference>
<evidence type="ECO:0000313" key="10">
    <source>
        <dbReference type="EnsemblPlants" id="Kaladp0054s0068.1.v1.1"/>
    </source>
</evidence>
<dbReference type="PANTHER" id="PTHR22937:SF174">
    <property type="entry name" value="RING-TYPE E3 UBIQUITIN TRANSFERASE"/>
    <property type="match status" value="1"/>
</dbReference>